<dbReference type="RefSeq" id="WP_089742317.1">
    <property type="nucleotide sequence ID" value="NZ_FOGL01000015.1"/>
</dbReference>
<keyword evidence="6" id="KW-1185">Reference proteome</keyword>
<dbReference type="InterPro" id="IPR035895">
    <property type="entry name" value="HPr-like_sf"/>
</dbReference>
<sequence>MITKQYKVTTSSGFARIATLLVTDASKFTSTITLKYNEKSVELTKSPDSIMEIMSLGIDKGSEICLKAEGTDQILALKTIKNCLTQHIQE</sequence>
<dbReference type="EMBL" id="FOGL01000015">
    <property type="protein sequence ID" value="SES02591.1"/>
    <property type="molecule type" value="Genomic_DNA"/>
</dbReference>
<dbReference type="AlphaFoldDB" id="A0A1H9U073"/>
<keyword evidence="2" id="KW-0963">Cytoplasm</keyword>
<dbReference type="PRINTS" id="PR00107">
    <property type="entry name" value="PHOSPHOCPHPR"/>
</dbReference>
<organism evidence="5 6">
    <name type="scientific">Gracilibacillus ureilyticus</name>
    <dbReference type="NCBI Taxonomy" id="531814"/>
    <lineage>
        <taxon>Bacteria</taxon>
        <taxon>Bacillati</taxon>
        <taxon>Bacillota</taxon>
        <taxon>Bacilli</taxon>
        <taxon>Bacillales</taxon>
        <taxon>Bacillaceae</taxon>
        <taxon>Gracilibacillus</taxon>
    </lineage>
</organism>
<dbReference type="GO" id="GO:0009401">
    <property type="term" value="P:phosphoenolpyruvate-dependent sugar phosphotransferase system"/>
    <property type="evidence" value="ECO:0007669"/>
    <property type="project" value="UniProtKB-KW"/>
</dbReference>
<comment type="subcellular location">
    <subcellularLocation>
        <location evidence="1">Cytoplasm</location>
    </subcellularLocation>
</comment>
<dbReference type="Gene3D" id="3.30.1340.10">
    <property type="entry name" value="HPr-like"/>
    <property type="match status" value="1"/>
</dbReference>
<dbReference type="GO" id="GO:0005737">
    <property type="term" value="C:cytoplasm"/>
    <property type="evidence" value="ECO:0007669"/>
    <property type="project" value="UniProtKB-SubCell"/>
</dbReference>
<evidence type="ECO:0000256" key="1">
    <source>
        <dbReference type="ARBA" id="ARBA00004496"/>
    </source>
</evidence>
<dbReference type="STRING" id="531814.SAMN04487944_11590"/>
<feature type="domain" description="HPr" evidence="4">
    <location>
        <begin position="1"/>
        <end position="90"/>
    </location>
</feature>
<protein>
    <submittedName>
        <fullName evidence="5">Phosphocarrier protein</fullName>
    </submittedName>
</protein>
<evidence type="ECO:0000313" key="6">
    <source>
        <dbReference type="Proteomes" id="UP000199687"/>
    </source>
</evidence>
<dbReference type="SUPFAM" id="SSF55594">
    <property type="entry name" value="HPr-like"/>
    <property type="match status" value="1"/>
</dbReference>
<accession>A0A1H9U073</accession>
<name>A0A1H9U073_9BACI</name>
<dbReference type="PROSITE" id="PS51350">
    <property type="entry name" value="PTS_HPR_DOM"/>
    <property type="match status" value="1"/>
</dbReference>
<dbReference type="NCBIfam" id="TIGR01003">
    <property type="entry name" value="PTS_HPr_family"/>
    <property type="match status" value="1"/>
</dbReference>
<dbReference type="Proteomes" id="UP000199687">
    <property type="component" value="Unassembled WGS sequence"/>
</dbReference>
<dbReference type="InterPro" id="IPR050399">
    <property type="entry name" value="HPr"/>
</dbReference>
<evidence type="ECO:0000259" key="4">
    <source>
        <dbReference type="PROSITE" id="PS51350"/>
    </source>
</evidence>
<dbReference type="CDD" id="cd00367">
    <property type="entry name" value="PTS-HPr_like"/>
    <property type="match status" value="1"/>
</dbReference>
<gene>
    <name evidence="5" type="ORF">SAMN04487944_11590</name>
</gene>
<dbReference type="InterPro" id="IPR000032">
    <property type="entry name" value="HPr-like"/>
</dbReference>
<dbReference type="Pfam" id="PF00381">
    <property type="entry name" value="PTS-HPr"/>
    <property type="match status" value="1"/>
</dbReference>
<dbReference type="OrthoDB" id="2896805at2"/>
<dbReference type="PANTHER" id="PTHR33705:SF2">
    <property type="entry name" value="PHOSPHOCARRIER PROTEIN NPR"/>
    <property type="match status" value="1"/>
</dbReference>
<evidence type="ECO:0000256" key="3">
    <source>
        <dbReference type="ARBA" id="ARBA00022683"/>
    </source>
</evidence>
<reference evidence="5 6" key="1">
    <citation type="submission" date="2016-10" db="EMBL/GenBank/DDBJ databases">
        <authorList>
            <person name="de Groot N.N."/>
        </authorList>
    </citation>
    <scope>NUCLEOTIDE SEQUENCE [LARGE SCALE GENOMIC DNA]</scope>
    <source>
        <strain evidence="5 6">CGMCC 1.7727</strain>
    </source>
</reference>
<evidence type="ECO:0000313" key="5">
    <source>
        <dbReference type="EMBL" id="SES02591.1"/>
    </source>
</evidence>
<proteinExistence type="predicted"/>
<evidence type="ECO:0000256" key="2">
    <source>
        <dbReference type="ARBA" id="ARBA00022490"/>
    </source>
</evidence>
<keyword evidence="3" id="KW-0598">Phosphotransferase system</keyword>
<dbReference type="PANTHER" id="PTHR33705">
    <property type="entry name" value="PHOSPHOCARRIER PROTEIN HPR"/>
    <property type="match status" value="1"/>
</dbReference>